<dbReference type="GO" id="GO:0043130">
    <property type="term" value="F:ubiquitin binding"/>
    <property type="evidence" value="ECO:0007669"/>
    <property type="project" value="TreeGrafter"/>
</dbReference>
<keyword evidence="13" id="KW-1185">Reference proteome</keyword>
<dbReference type="PANTHER" id="PTHR19849">
    <property type="entry name" value="PHOSPHOLIPASE A-2-ACTIVATING PROTEIN"/>
    <property type="match status" value="1"/>
</dbReference>
<dbReference type="PROSITE" id="PS00170">
    <property type="entry name" value="CSA_PPIASE_1"/>
    <property type="match status" value="1"/>
</dbReference>
<keyword evidence="4" id="KW-0963">Cytoplasm</keyword>
<dbReference type="Gene3D" id="2.160.20.80">
    <property type="entry name" value="E3 ubiquitin-protein ligase SopA"/>
    <property type="match status" value="1"/>
</dbReference>
<evidence type="ECO:0000256" key="5">
    <source>
        <dbReference type="ARBA" id="ARBA00022574"/>
    </source>
</evidence>
<evidence type="ECO:0000256" key="3">
    <source>
        <dbReference type="ARBA" id="ARBA00013194"/>
    </source>
</evidence>
<evidence type="ECO:0000256" key="4">
    <source>
        <dbReference type="ARBA" id="ARBA00022490"/>
    </source>
</evidence>
<dbReference type="FunFam" id="2.130.10.10:FF:000450">
    <property type="entry name" value="Peptidylprolyl isomerase domain and WD-repeat protein 1"/>
    <property type="match status" value="1"/>
</dbReference>
<dbReference type="GO" id="GO:0010992">
    <property type="term" value="P:ubiquitin recycling"/>
    <property type="evidence" value="ECO:0007669"/>
    <property type="project" value="TreeGrafter"/>
</dbReference>
<evidence type="ECO:0000256" key="7">
    <source>
        <dbReference type="ARBA" id="ARBA00023110"/>
    </source>
</evidence>
<dbReference type="SUPFAM" id="SSF50978">
    <property type="entry name" value="WD40 repeat-like"/>
    <property type="match status" value="4"/>
</dbReference>
<dbReference type="GO" id="GO:0043161">
    <property type="term" value="P:proteasome-mediated ubiquitin-dependent protein catabolic process"/>
    <property type="evidence" value="ECO:0007669"/>
    <property type="project" value="TreeGrafter"/>
</dbReference>
<feature type="region of interest" description="Disordered" evidence="10">
    <location>
        <begin position="447"/>
        <end position="467"/>
    </location>
</feature>
<name>A0A9P6N3W0_9FUNG</name>
<evidence type="ECO:0000256" key="6">
    <source>
        <dbReference type="ARBA" id="ARBA00022737"/>
    </source>
</evidence>
<dbReference type="InterPro" id="IPR015943">
    <property type="entry name" value="WD40/YVTN_repeat-like_dom_sf"/>
</dbReference>
<dbReference type="Pfam" id="PF00160">
    <property type="entry name" value="Pro_isomerase"/>
    <property type="match status" value="1"/>
</dbReference>
<dbReference type="PROSITE" id="PS50294">
    <property type="entry name" value="WD_REPEATS_REGION"/>
    <property type="match status" value="15"/>
</dbReference>
<dbReference type="Gene3D" id="3.40.50.300">
    <property type="entry name" value="P-loop containing nucleotide triphosphate hydrolases"/>
    <property type="match status" value="1"/>
</dbReference>
<feature type="repeat" description="WD" evidence="9">
    <location>
        <begin position="2070"/>
        <end position="2111"/>
    </location>
</feature>
<dbReference type="InterPro" id="IPR056251">
    <property type="entry name" value="Arm_rpt_dom"/>
</dbReference>
<proteinExistence type="inferred from homology"/>
<dbReference type="SUPFAM" id="SSF50891">
    <property type="entry name" value="Cyclophilin-like"/>
    <property type="match status" value="1"/>
</dbReference>
<evidence type="ECO:0000313" key="13">
    <source>
        <dbReference type="Proteomes" id="UP000703661"/>
    </source>
</evidence>
<sequence length="2557" mass="285361">MPAEKDHKDSDEQENDSATLGKRPHEPEAEPAPAQDSGMSTLPSSTPHYSDDDIGPMPATAADEVQAKKRRKPLPHEQLYISRLPSAEMYEKSYMHRDAINFVAVTKTDFIITTSVDGFLKFWKKTDQGIEFVKQYRSHLALISGISVSDDGLLLATISLDKTLKVYDVINFDMINVIKLDFVPSNVYWIHRRGEAQAKAAVSDSESPAIHVFDGRGEGKPMFTITKLHSGPVTTMAFNDKYNCVVSADDKGALEYWVPDEEHELPKTVAFEYKSETDLYEFKKCKSAATSITFSQDFEKFVTMSAKDRQVRVWKTRTGKMIRKYDESLDVINEMQQTGQKMYKLDDMEFGRRLAGERVLTKSTQQGCMNAVFDESGNFLIYPTIFGIKIVNMHSNKVVRLIGKSEPQRFAMVASDNAVIKESELRDPSLFCTAHTRNRFYIFTEREPDQGPSHKADRDVFNEKPSREEQTIATAQHTKTKLGTTAILRTTMGDIQIKLFPELVPKTVENFVTHSRNGYYDNVIFHRVIKSFMLQTGDPLGDGTGGTSIWGKEFEDEFHHDLKHDRPYTVSMANAGPGTNGSQFFITTVPTPWLDNKHTVFGRAVTGMDVIHNIENLKTDKTDKPYEEVKIMNIEIRYNKRTRNIDMLRNPFSSRTIGLSSEDALELANKYLGNARKEGDTAKALELCGDAESLLKEAENIFVSKKVKDPVLSEGIANAYHEHERLLKDLGRYDEAMRSHSKAEEWGYVHVISQSTVPSQPVAPNVAAAVSQDISETDHPLHSTPAKVAQIQQKIFDQNITPPVTKYTLPEVNERITSAAQLAYCLSLLYPPMIPKEELSQSEYDWLQTRVVDLDEQERLQTMATDLVRAFVQEEPKKPNVVAEIVSLAAVFGQDDFRKLLQTFVNGISQSVLLDVHLLNGLAQLIRNATQGYIDADDLVKILELLSARLKDTHKQSTRHTYQLALAISQVLDSMVDSQVEGLSREQLRQPLSDYLEGLQQSPDPYLIYQAAYAYQALQYIPDDETILQSMMRRTGKVVQGISGVVSAAKALDLVGFIEGLQSVQQSLDGTEKAIGYVSDAYSNALALAENGQELLASLKDGFSSKLKGSWYPALRGLDRLAQEGQFADFEKLVREAPCRHDPAFRWGVCQRLGKIAANTIWDLKTRKCAIDFLRRLYKEDVDKDQQVNIKQWILYILSQLAESFKEIIEDSTKELLQEVQPNSSSAEGTQYRGFGNDNPVLHPVIFTPQSIESLLLDRVQNKPDVETPLHQLKLERLKGRGGDVYISPRAKATPRATDDFDLAAKVQEFLASDRKVFLVLGDSGAGKSTFNRALEISLWDSYKVDGRIPLFIHLPAIEKPERDLVAERLRQANFTESQILEMKLHREFILICDGYDESQQSQNLYMSNQLNQPSGWRAQMVISCRTEYNGVEYKDCFQPTDRNSGKSTGEYQEAIISPFTKEQIQDYIGQYVSLQNPQWGLDDYLQAFKQIPNLQDLVKNPFLLKISLEVLPRLLRTNSSFSSTRITRLQLYDEFVTLWINRGKVRLMEMELNPSDKETFKQMADTGFRQCGISYMKELVTAIYEHQNGNPVVNYSVHSDRRTWKEAFFGESDGNHLLREVIPLTRNGDQYRFIHKSLLEYGLALAVFEPGKLNEDTEATPSVSRRGSASSVLSFEDHSLTERAATADDRSLEDSPLWKRNLVGERSILQFLTERVQQEPIFKTQLRSMIERSKTDKAARIAAANAITILVRAGVQLNSADLRNIKIPGADLSFGMFDSARLEGADLRKVNFRNVWMSQANLRGAQMKGVQFGELPFLQEDSRVACCTYSPDGKTYAAGLDSGAIILYETSSWNRIQKMEGHTDNVNSLSFSPTSDKIASGSSDSTVRLWDVDTDECIHTLEGHSGKVYSVMYSPKGDLIASGSFDSTVRLWDVDTGECVHTLQGHNDKVRSVTYSPKGDQIASGSDDKSARLWNADTGECVHVLEGHSSYVRIVVYSPKGDQIASGSDDSTVRLWDVDTSECVHILQGHSNYVLIVAYSPKGDRIASGGEDSTVRLWDVGTGECVHALEGHSNWVRSVVYSPNGDQIASGSDDSTVRLWDADSGECINILQGHCNYVVSVAYSPKGDRIASGSYDETVRLWNVDTDECVHTSQSHSGSVNCVVYSPKGNWIVSGSSDSTLRLWDADTGECVHTLRGHTDWVHCVACSPKGDQIASGGDDTTVRLWDVHTGECVLILQGHSNYIVCVMYSPKGDQVASGSSDSTIRLWDVDTGKLVHALQRHDDWVRSVVYSPKGDQIASGGDDSTVRLWNVDTGECVRTLEGHGSYVRSVAYSPKGDQIASGSDDTTVRLWDVDTGECVRTLEGHCGDINVVVYSPNGGQIASGSSDSAVRLWAVGTGECVHTLEGHSDYVFSVVYSPKGDRIASGSSDSTVRLWDVDTGECVHALRGHSAGLNSVVYSPNGNRIASGGNDKTVKLWNVETSHCLVTGSSEEVKHKAVLCWSSSHEVLTVYDLSFEDVQDIGRLNQGLLIQREALAPKCLPSQGSVENSNFLRND</sequence>
<keyword evidence="5 9" id="KW-0853">WD repeat</keyword>
<dbReference type="GO" id="GO:0003755">
    <property type="term" value="F:peptidyl-prolyl cis-trans isomerase activity"/>
    <property type="evidence" value="ECO:0007669"/>
    <property type="project" value="UniProtKB-KW"/>
</dbReference>
<dbReference type="Pfam" id="PF00805">
    <property type="entry name" value="Pentapeptide"/>
    <property type="match status" value="1"/>
</dbReference>
<dbReference type="CDD" id="cd01927">
    <property type="entry name" value="cyclophilin_WD40"/>
    <property type="match status" value="1"/>
</dbReference>
<dbReference type="CDD" id="cd00200">
    <property type="entry name" value="WD40"/>
    <property type="match status" value="3"/>
</dbReference>
<dbReference type="InterPro" id="IPR029000">
    <property type="entry name" value="Cyclophilin-like_dom_sf"/>
</dbReference>
<dbReference type="PANTHER" id="PTHR19849:SF0">
    <property type="entry name" value="PHOSPHOLIPASE A-2-ACTIVATING PROTEIN"/>
    <property type="match status" value="1"/>
</dbReference>
<comment type="similarity">
    <text evidence="2">Belongs to the cyclophilin-type PPIase family.</text>
</comment>
<dbReference type="InterPro" id="IPR001646">
    <property type="entry name" value="5peptide_repeat"/>
</dbReference>
<feature type="compositionally biased region" description="Basic and acidic residues" evidence="10">
    <location>
        <begin position="1"/>
        <end position="10"/>
    </location>
</feature>
<organism evidence="12 13">
    <name type="scientific">Entomortierella chlamydospora</name>
    <dbReference type="NCBI Taxonomy" id="101097"/>
    <lineage>
        <taxon>Eukaryota</taxon>
        <taxon>Fungi</taxon>
        <taxon>Fungi incertae sedis</taxon>
        <taxon>Mucoromycota</taxon>
        <taxon>Mortierellomycotina</taxon>
        <taxon>Mortierellomycetes</taxon>
        <taxon>Mortierellales</taxon>
        <taxon>Mortierellaceae</taxon>
        <taxon>Entomortierella</taxon>
    </lineage>
</organism>
<feature type="repeat" description="WD" evidence="9">
    <location>
        <begin position="2322"/>
        <end position="2363"/>
    </location>
</feature>
<feature type="repeat" description="WD" evidence="9">
    <location>
        <begin position="2196"/>
        <end position="2237"/>
    </location>
</feature>
<comment type="catalytic activity">
    <reaction evidence="1">
        <text>[protein]-peptidylproline (omega=180) = [protein]-peptidylproline (omega=0)</text>
        <dbReference type="Rhea" id="RHEA:16237"/>
        <dbReference type="Rhea" id="RHEA-COMP:10747"/>
        <dbReference type="Rhea" id="RHEA-COMP:10748"/>
        <dbReference type="ChEBI" id="CHEBI:83833"/>
        <dbReference type="ChEBI" id="CHEBI:83834"/>
        <dbReference type="EC" id="5.2.1.8"/>
    </reaction>
</comment>
<feature type="repeat" description="WD" evidence="9">
    <location>
        <begin position="2364"/>
        <end position="2405"/>
    </location>
</feature>
<dbReference type="GO" id="GO:0006457">
    <property type="term" value="P:protein folding"/>
    <property type="evidence" value="ECO:0007669"/>
    <property type="project" value="InterPro"/>
</dbReference>
<evidence type="ECO:0000256" key="1">
    <source>
        <dbReference type="ARBA" id="ARBA00000971"/>
    </source>
</evidence>
<evidence type="ECO:0000313" key="12">
    <source>
        <dbReference type="EMBL" id="KAG0023825.1"/>
    </source>
</evidence>
<dbReference type="SUPFAM" id="SSF48371">
    <property type="entry name" value="ARM repeat"/>
    <property type="match status" value="1"/>
</dbReference>
<dbReference type="EMBL" id="JAAAID010000041">
    <property type="protein sequence ID" value="KAG0023825.1"/>
    <property type="molecule type" value="Genomic_DNA"/>
</dbReference>
<keyword evidence="7" id="KW-0697">Rotamase</keyword>
<dbReference type="SUPFAM" id="SSF141571">
    <property type="entry name" value="Pentapeptide repeat-like"/>
    <property type="match status" value="1"/>
</dbReference>
<dbReference type="InterPro" id="IPR020472">
    <property type="entry name" value="WD40_PAC1"/>
</dbReference>
<evidence type="ECO:0000256" key="8">
    <source>
        <dbReference type="ARBA" id="ARBA00023235"/>
    </source>
</evidence>
<feature type="repeat" description="WD" evidence="9">
    <location>
        <begin position="282"/>
        <end position="324"/>
    </location>
</feature>
<dbReference type="InterPro" id="IPR036322">
    <property type="entry name" value="WD40_repeat_dom_sf"/>
</dbReference>
<feature type="repeat" description="WD" evidence="9">
    <location>
        <begin position="1860"/>
        <end position="1901"/>
    </location>
</feature>
<keyword evidence="6" id="KW-0677">Repeat</keyword>
<gene>
    <name evidence="12" type="ORF">BGZ80_007847</name>
</gene>
<feature type="repeat" description="WD" evidence="9">
    <location>
        <begin position="2280"/>
        <end position="2321"/>
    </location>
</feature>
<evidence type="ECO:0000256" key="9">
    <source>
        <dbReference type="PROSITE-ProRule" id="PRU00221"/>
    </source>
</evidence>
<dbReference type="EC" id="5.2.1.8" evidence="3"/>
<evidence type="ECO:0000256" key="10">
    <source>
        <dbReference type="SAM" id="MobiDB-lite"/>
    </source>
</evidence>
<evidence type="ECO:0000256" key="2">
    <source>
        <dbReference type="ARBA" id="ARBA00007365"/>
    </source>
</evidence>
<dbReference type="SMART" id="SM00320">
    <property type="entry name" value="WD40"/>
    <property type="match status" value="20"/>
</dbReference>
<dbReference type="FunFam" id="2.40.100.10:FF:000003">
    <property type="entry name" value="Peptidylprolyl isomerase domain and WD repeat-containing 1"/>
    <property type="match status" value="1"/>
</dbReference>
<evidence type="ECO:0000259" key="11">
    <source>
        <dbReference type="PROSITE" id="PS50072"/>
    </source>
</evidence>
<protein>
    <recommendedName>
        <fullName evidence="3">peptidylprolyl isomerase</fullName>
        <ecNumber evidence="3">5.2.1.8</ecNumber>
    </recommendedName>
</protein>
<feature type="repeat" description="WD" evidence="9">
    <location>
        <begin position="2238"/>
        <end position="2279"/>
    </location>
</feature>
<dbReference type="GO" id="GO:0005634">
    <property type="term" value="C:nucleus"/>
    <property type="evidence" value="ECO:0007669"/>
    <property type="project" value="UniProtKB-ARBA"/>
</dbReference>
<keyword evidence="8" id="KW-0413">Isomerase</keyword>
<reference evidence="12" key="1">
    <citation type="journal article" date="2020" name="Fungal Divers.">
        <title>Resolving the Mortierellaceae phylogeny through synthesis of multi-gene phylogenetics and phylogenomics.</title>
        <authorList>
            <person name="Vandepol N."/>
            <person name="Liber J."/>
            <person name="Desiro A."/>
            <person name="Na H."/>
            <person name="Kennedy M."/>
            <person name="Barry K."/>
            <person name="Grigoriev I.V."/>
            <person name="Miller A.N."/>
            <person name="O'Donnell K."/>
            <person name="Stajich J.E."/>
            <person name="Bonito G."/>
        </authorList>
    </citation>
    <scope>NUCLEOTIDE SEQUENCE</scope>
    <source>
        <strain evidence="12">NRRL 2769</strain>
    </source>
</reference>
<feature type="repeat" description="WD" evidence="9">
    <location>
        <begin position="1944"/>
        <end position="1985"/>
    </location>
</feature>
<dbReference type="Pfam" id="PF25173">
    <property type="entry name" value="Beta-prop_WDR3_1st"/>
    <property type="match status" value="1"/>
</dbReference>
<feature type="repeat" description="WD" evidence="9">
    <location>
        <begin position="2112"/>
        <end position="2153"/>
    </location>
</feature>
<dbReference type="InterPro" id="IPR002130">
    <property type="entry name" value="Cyclophilin-type_PPIase_dom"/>
</dbReference>
<dbReference type="Pfam" id="PF00400">
    <property type="entry name" value="WD40"/>
    <property type="match status" value="11"/>
</dbReference>
<dbReference type="PROSITE" id="PS50072">
    <property type="entry name" value="CSA_PPIASE_2"/>
    <property type="match status" value="1"/>
</dbReference>
<dbReference type="Gene3D" id="2.130.10.10">
    <property type="entry name" value="YVTN repeat-like/Quinoprotein amine dehydrogenase"/>
    <property type="match status" value="8"/>
</dbReference>
<dbReference type="Gene3D" id="2.40.100.10">
    <property type="entry name" value="Cyclophilin-like"/>
    <property type="match status" value="1"/>
</dbReference>
<dbReference type="Proteomes" id="UP000703661">
    <property type="component" value="Unassembled WGS sequence"/>
</dbReference>
<feature type="repeat" description="WD" evidence="9">
    <location>
        <begin position="2028"/>
        <end position="2069"/>
    </location>
</feature>
<dbReference type="InterPro" id="IPR016024">
    <property type="entry name" value="ARM-type_fold"/>
</dbReference>
<dbReference type="PROSITE" id="PS50082">
    <property type="entry name" value="WD_REPEATS_2"/>
    <property type="match status" value="17"/>
</dbReference>
<feature type="repeat" description="WD" evidence="9">
    <location>
        <begin position="1902"/>
        <end position="1943"/>
    </location>
</feature>
<dbReference type="Pfam" id="PF23948">
    <property type="entry name" value="ARM_5"/>
    <property type="match status" value="1"/>
</dbReference>
<feature type="repeat" description="WD" evidence="9">
    <location>
        <begin position="136"/>
        <end position="177"/>
    </location>
</feature>
<accession>A0A9P6N3W0</accession>
<feature type="repeat" description="WD" evidence="9">
    <location>
        <begin position="2406"/>
        <end position="2447"/>
    </location>
</feature>
<feature type="repeat" description="WD" evidence="9">
    <location>
        <begin position="1986"/>
        <end position="2027"/>
    </location>
</feature>
<dbReference type="GO" id="GO:0005737">
    <property type="term" value="C:cytoplasm"/>
    <property type="evidence" value="ECO:0007669"/>
    <property type="project" value="TreeGrafter"/>
</dbReference>
<dbReference type="PROSITE" id="PS00675">
    <property type="entry name" value="SIGMA54_INTERACT_1"/>
    <property type="match status" value="1"/>
</dbReference>
<feature type="repeat" description="WD" evidence="9">
    <location>
        <begin position="2154"/>
        <end position="2195"/>
    </location>
</feature>
<dbReference type="InterPro" id="IPR001680">
    <property type="entry name" value="WD40_rpt"/>
</dbReference>
<dbReference type="InterPro" id="IPR019775">
    <property type="entry name" value="WD40_repeat_CS"/>
</dbReference>
<comment type="caution">
    <text evidence="12">The sequence shown here is derived from an EMBL/GenBank/DDBJ whole genome shotgun (WGS) entry which is preliminary data.</text>
</comment>
<dbReference type="InterPro" id="IPR025662">
    <property type="entry name" value="Sigma_54_int_dom_ATP-bd_1"/>
</dbReference>
<dbReference type="PROSITE" id="PS00678">
    <property type="entry name" value="WD_REPEATS_1"/>
    <property type="match status" value="14"/>
</dbReference>
<feature type="domain" description="PPIase cyclophilin-type" evidence="11">
    <location>
        <begin position="482"/>
        <end position="636"/>
    </location>
</feature>
<feature type="repeat" description="WD" evidence="9">
    <location>
        <begin position="2448"/>
        <end position="2489"/>
    </location>
</feature>
<dbReference type="InterPro" id="IPR020892">
    <property type="entry name" value="Cyclophilin-type_PPIase_CS"/>
</dbReference>
<dbReference type="InterPro" id="IPR027417">
    <property type="entry name" value="P-loop_NTPase"/>
</dbReference>
<dbReference type="PRINTS" id="PR00320">
    <property type="entry name" value="GPROTEINBRPT"/>
</dbReference>
<feature type="region of interest" description="Disordered" evidence="10">
    <location>
        <begin position="1"/>
        <end position="58"/>
    </location>
</feature>
<feature type="compositionally biased region" description="Polar residues" evidence="10">
    <location>
        <begin position="37"/>
        <end position="48"/>
    </location>
</feature>
<dbReference type="PRINTS" id="PR00153">
    <property type="entry name" value="CSAPPISMRASE"/>
</dbReference>